<dbReference type="AlphaFoldDB" id="A0A813XF53"/>
<feature type="domain" description="Cadherin" evidence="12">
    <location>
        <begin position="248"/>
        <end position="350"/>
    </location>
</feature>
<comment type="caution">
    <text evidence="13">The sequence shown here is derived from an EMBL/GenBank/DDBJ whole genome shotgun (WGS) entry which is preliminary data.</text>
</comment>
<dbReference type="InterPro" id="IPR015919">
    <property type="entry name" value="Cadherin-like_sf"/>
</dbReference>
<dbReference type="FunFam" id="2.60.40.60:FF:000020">
    <property type="entry name" value="Dachsous cadherin-related 1b"/>
    <property type="match status" value="1"/>
</dbReference>
<dbReference type="GO" id="GO:0005509">
    <property type="term" value="F:calcium ion binding"/>
    <property type="evidence" value="ECO:0007669"/>
    <property type="project" value="UniProtKB-UniRule"/>
</dbReference>
<dbReference type="FunFam" id="2.60.40.60:FF:000015">
    <property type="entry name" value="FAT atypical cadherin 1"/>
    <property type="match status" value="1"/>
</dbReference>
<feature type="domain" description="Cadherin" evidence="12">
    <location>
        <begin position="359"/>
        <end position="466"/>
    </location>
</feature>
<evidence type="ECO:0000256" key="1">
    <source>
        <dbReference type="ARBA" id="ARBA00004167"/>
    </source>
</evidence>
<evidence type="ECO:0000256" key="2">
    <source>
        <dbReference type="ARBA" id="ARBA00022692"/>
    </source>
</evidence>
<keyword evidence="15" id="KW-1185">Reference proteome</keyword>
<dbReference type="SMART" id="SM00112">
    <property type="entry name" value="CA"/>
    <property type="match status" value="6"/>
</dbReference>
<feature type="transmembrane region" description="Helical" evidence="10">
    <location>
        <begin position="844"/>
        <end position="870"/>
    </location>
</feature>
<keyword evidence="3" id="KW-0677">Repeat</keyword>
<dbReference type="Proteomes" id="UP000663829">
    <property type="component" value="Unassembled WGS sequence"/>
</dbReference>
<evidence type="ECO:0000313" key="15">
    <source>
        <dbReference type="Proteomes" id="UP000663829"/>
    </source>
</evidence>
<accession>A0A813XF53</accession>
<protein>
    <recommendedName>
        <fullName evidence="12">Cadherin domain-containing protein</fullName>
    </recommendedName>
</protein>
<evidence type="ECO:0000256" key="7">
    <source>
        <dbReference type="ARBA" id="ARBA00023180"/>
    </source>
</evidence>
<evidence type="ECO:0000256" key="5">
    <source>
        <dbReference type="ARBA" id="ARBA00022989"/>
    </source>
</evidence>
<dbReference type="EMBL" id="CAJNOQ010001114">
    <property type="protein sequence ID" value="CAF0869169.1"/>
    <property type="molecule type" value="Genomic_DNA"/>
</dbReference>
<evidence type="ECO:0000256" key="6">
    <source>
        <dbReference type="ARBA" id="ARBA00023136"/>
    </source>
</evidence>
<feature type="domain" description="Cadherin" evidence="12">
    <location>
        <begin position="583"/>
        <end position="688"/>
    </location>
</feature>
<evidence type="ECO:0000259" key="12">
    <source>
        <dbReference type="PROSITE" id="PS50268"/>
    </source>
</evidence>
<organism evidence="13 15">
    <name type="scientific">Didymodactylos carnosus</name>
    <dbReference type="NCBI Taxonomy" id="1234261"/>
    <lineage>
        <taxon>Eukaryota</taxon>
        <taxon>Metazoa</taxon>
        <taxon>Spiralia</taxon>
        <taxon>Gnathifera</taxon>
        <taxon>Rotifera</taxon>
        <taxon>Eurotatoria</taxon>
        <taxon>Bdelloidea</taxon>
        <taxon>Philodinida</taxon>
        <taxon>Philodinidae</taxon>
        <taxon>Didymodactylos</taxon>
    </lineage>
</organism>
<dbReference type="InterPro" id="IPR002126">
    <property type="entry name" value="Cadherin-like_dom"/>
</dbReference>
<feature type="compositionally biased region" description="Polar residues" evidence="9">
    <location>
        <begin position="952"/>
        <end position="974"/>
    </location>
</feature>
<feature type="domain" description="Cadherin" evidence="12">
    <location>
        <begin position="481"/>
        <end position="582"/>
    </location>
</feature>
<reference evidence="13" key="1">
    <citation type="submission" date="2021-02" db="EMBL/GenBank/DDBJ databases">
        <authorList>
            <person name="Nowell W R."/>
        </authorList>
    </citation>
    <scope>NUCLEOTIDE SEQUENCE</scope>
</reference>
<dbReference type="PRINTS" id="PR00205">
    <property type="entry name" value="CADHERIN"/>
</dbReference>
<dbReference type="CDD" id="cd11304">
    <property type="entry name" value="Cadherin_repeat"/>
    <property type="match status" value="6"/>
</dbReference>
<evidence type="ECO:0000256" key="9">
    <source>
        <dbReference type="SAM" id="MobiDB-lite"/>
    </source>
</evidence>
<evidence type="ECO:0000256" key="10">
    <source>
        <dbReference type="SAM" id="Phobius"/>
    </source>
</evidence>
<dbReference type="Pfam" id="PF00028">
    <property type="entry name" value="Cadherin"/>
    <property type="match status" value="4"/>
</dbReference>
<gene>
    <name evidence="13" type="ORF">GPM918_LOCUS7007</name>
    <name evidence="14" type="ORF">SRO942_LOCUS7007</name>
</gene>
<name>A0A813XF53_9BILA</name>
<evidence type="ECO:0000313" key="14">
    <source>
        <dbReference type="EMBL" id="CAF3656608.1"/>
    </source>
</evidence>
<dbReference type="PANTHER" id="PTHR24028:SF328">
    <property type="entry name" value="CADHERIN-3"/>
    <property type="match status" value="1"/>
</dbReference>
<dbReference type="PROSITE" id="PS50268">
    <property type="entry name" value="CADHERIN_2"/>
    <property type="match status" value="6"/>
</dbReference>
<feature type="region of interest" description="Disordered" evidence="9">
    <location>
        <begin position="948"/>
        <end position="974"/>
    </location>
</feature>
<evidence type="ECO:0000256" key="4">
    <source>
        <dbReference type="ARBA" id="ARBA00022837"/>
    </source>
</evidence>
<dbReference type="InterPro" id="IPR020894">
    <property type="entry name" value="Cadherin_CS"/>
</dbReference>
<dbReference type="Proteomes" id="UP000681722">
    <property type="component" value="Unassembled WGS sequence"/>
</dbReference>
<dbReference type="EMBL" id="CAJOBC010001114">
    <property type="protein sequence ID" value="CAF3656608.1"/>
    <property type="molecule type" value="Genomic_DNA"/>
</dbReference>
<feature type="region of interest" description="Disordered" evidence="9">
    <location>
        <begin position="746"/>
        <end position="765"/>
    </location>
</feature>
<evidence type="ECO:0000313" key="13">
    <source>
        <dbReference type="EMBL" id="CAF0869169.1"/>
    </source>
</evidence>
<dbReference type="GO" id="GO:0005886">
    <property type="term" value="C:plasma membrane"/>
    <property type="evidence" value="ECO:0007669"/>
    <property type="project" value="InterPro"/>
</dbReference>
<keyword evidence="11" id="KW-0732">Signal</keyword>
<evidence type="ECO:0000256" key="3">
    <source>
        <dbReference type="ARBA" id="ARBA00022737"/>
    </source>
</evidence>
<keyword evidence="5 10" id="KW-1133">Transmembrane helix</keyword>
<feature type="chain" id="PRO_5036223467" description="Cadherin domain-containing protein" evidence="11">
    <location>
        <begin position="18"/>
        <end position="1112"/>
    </location>
</feature>
<evidence type="ECO:0000256" key="8">
    <source>
        <dbReference type="PROSITE-ProRule" id="PRU00043"/>
    </source>
</evidence>
<comment type="subcellular location">
    <subcellularLocation>
        <location evidence="1">Membrane</location>
        <topology evidence="1">Single-pass membrane protein</topology>
    </subcellularLocation>
</comment>
<feature type="compositionally biased region" description="Polar residues" evidence="9">
    <location>
        <begin position="1037"/>
        <end position="1050"/>
    </location>
</feature>
<proteinExistence type="predicted"/>
<keyword evidence="7" id="KW-0325">Glycoprotein</keyword>
<dbReference type="PROSITE" id="PS00232">
    <property type="entry name" value="CADHERIN_1"/>
    <property type="match status" value="4"/>
</dbReference>
<feature type="signal peptide" evidence="11">
    <location>
        <begin position="1"/>
        <end position="17"/>
    </location>
</feature>
<keyword evidence="2 10" id="KW-0812">Transmembrane</keyword>
<dbReference type="OrthoDB" id="6252479at2759"/>
<sequence>MIMIIFFLYSFIYLTNSTPILKSTYAVIIPEKSASNITIFSFNSEYSLPTTAYELVNAPSNIVSSYFQIQSNGNLLLKQSIDRDQWCQLGYCSCDICSLMLQVIIDDQQFDHPKFSSINITITDINDHRPQFFDINEIKLSENIQVKHRFQIGRAIDLDSGVNSQLKFYLTCLTCTLTSNPFILSITPLSANEYSLNGIVIAPLDRETVSHYLLRLEAIDGGTPPLANSTNITITVQDENDNAPKFNQSEYFIKNLREDTAVGTNLLKIYATDADEGINGLIRYVIVDRHSPFSIDSVTGVIQLTSPLDYEQRRWYRLLIRATDCGLIPLSTDVRLTINIIDVNDCPPDIIFFPQRRLQYSNSTLMISEDIPVNTTLGYYSISDQDSYDVSGDLSARIQTNSSWFKLISNGFNSYALITVSELDRETVPSIRILFTAQDSGKPLPLSSIHELNIILIDVNDNPPIFASNPIVFSIEELGYYVMKNTIDIKENDDRNLTIGYLYATDADIDENAVSTYHIETNSYVKVDSNTGLLSLFQPMDREQVSLVNISGYARNVAKPYWTTNVTILIKITDVNDNVPRCSQLVYHIEYVENATVDQPLLTVNGSDLDYGENGTITYSLINTSPPWPFEFDINKGSLRSQRIFDYELISQYNLTVELADRGHPISLNSKCLIEIQILDINDNIPQLISPIDGQIFINREQLKQGFLMNLIARDDDSGLNGLVRYSLQSIQSHQSITDEELDKTHLYNKGGNRPKQEKQDKQTTLTNNQSPFTLLTNGSLYINEVVDKISLFKLQILLEDCGSPPQRSLVILTIGFGDSIINSVETVQAVIIEIEHSRARPTYIGLILGLTVLCILFLFLMFISILCAIRKHRRRRQLQNLLTLKQNDGEQHRSVVSKFLNSQLTPSTSSASSSTATTNESGNEGKERYYQNQKIIVRTCDQDRWEEKDSTISSNSQEKGSTSYNGDTSSPESRTYKILHLPNTNGNYWSSTSPSQQPFITNLSNGFGLSHTATKDLNRQLRQTLTVRNDEGYYGSNETGSDSNTSDIVQRQPKVSDRPTTSTTMPNFYLNQRLSSTYTLPPFVTICEKVGGPSTNGGFLEMSVDGSDIEV</sequence>
<feature type="region of interest" description="Disordered" evidence="9">
    <location>
        <begin position="1032"/>
        <end position="1067"/>
    </location>
</feature>
<dbReference type="GO" id="GO:0007156">
    <property type="term" value="P:homophilic cell adhesion via plasma membrane adhesion molecules"/>
    <property type="evidence" value="ECO:0007669"/>
    <property type="project" value="InterPro"/>
</dbReference>
<dbReference type="Gene3D" id="2.60.40.60">
    <property type="entry name" value="Cadherins"/>
    <property type="match status" value="7"/>
</dbReference>
<feature type="domain" description="Cadherin" evidence="12">
    <location>
        <begin position="132"/>
        <end position="246"/>
    </location>
</feature>
<keyword evidence="6 10" id="KW-0472">Membrane</keyword>
<evidence type="ECO:0000256" key="11">
    <source>
        <dbReference type="SAM" id="SignalP"/>
    </source>
</evidence>
<dbReference type="PANTHER" id="PTHR24028">
    <property type="entry name" value="CADHERIN-87A"/>
    <property type="match status" value="1"/>
</dbReference>
<dbReference type="InterPro" id="IPR050174">
    <property type="entry name" value="Protocadherin/Cadherin-CA"/>
</dbReference>
<feature type="region of interest" description="Disordered" evidence="9">
    <location>
        <begin position="904"/>
        <end position="929"/>
    </location>
</feature>
<dbReference type="SUPFAM" id="SSF49313">
    <property type="entry name" value="Cadherin-like"/>
    <property type="match status" value="6"/>
</dbReference>
<feature type="compositionally biased region" description="Low complexity" evidence="9">
    <location>
        <begin position="908"/>
        <end position="919"/>
    </location>
</feature>
<keyword evidence="4 8" id="KW-0106">Calcium</keyword>
<feature type="domain" description="Cadherin" evidence="12">
    <location>
        <begin position="21"/>
        <end position="132"/>
    </location>
</feature>